<sequence length="181" mass="19777">MLKLKNFIKPSIFIILTLAFMSGCGITENASERAAEKLIEQSTGVKVNQEGNDVTIQSKDGDITLGGESEKLPEGFPLSAFPGAKIESSMTTDGEDGKHYIVALSSSEPIVDLAAFYEEALKVKGIQPERTELQDEENGSIHSIFMNGKTDLLNVTVQIVKDESDKENESFMLNLMVTQTE</sequence>
<gene>
    <name evidence="1" type="ORF">FHS16_004829</name>
</gene>
<dbReference type="AlphaFoldDB" id="A0A7W5CBY3"/>
<dbReference type="PROSITE" id="PS51257">
    <property type="entry name" value="PROKAR_LIPOPROTEIN"/>
    <property type="match status" value="1"/>
</dbReference>
<dbReference type="RefSeq" id="WP_183568751.1">
    <property type="nucleotide sequence ID" value="NZ_CBCSLB010000018.1"/>
</dbReference>
<dbReference type="EMBL" id="JACHXW010000018">
    <property type="protein sequence ID" value="MBB3154747.1"/>
    <property type="molecule type" value="Genomic_DNA"/>
</dbReference>
<protein>
    <recommendedName>
        <fullName evidence="3">Lipoprotein</fullName>
    </recommendedName>
</protein>
<proteinExistence type="predicted"/>
<accession>A0A7W5CBY3</accession>
<evidence type="ECO:0000313" key="2">
    <source>
        <dbReference type="Proteomes" id="UP000518605"/>
    </source>
</evidence>
<dbReference type="Proteomes" id="UP000518605">
    <property type="component" value="Unassembled WGS sequence"/>
</dbReference>
<comment type="caution">
    <text evidence="1">The sequence shown here is derived from an EMBL/GenBank/DDBJ whole genome shotgun (WGS) entry which is preliminary data.</text>
</comment>
<keyword evidence="2" id="KW-1185">Reference proteome</keyword>
<reference evidence="1 2" key="1">
    <citation type="submission" date="2020-08" db="EMBL/GenBank/DDBJ databases">
        <title>Genomic Encyclopedia of Type Strains, Phase III (KMG-III): the genomes of soil and plant-associated and newly described type strains.</title>
        <authorList>
            <person name="Whitman W."/>
        </authorList>
    </citation>
    <scope>NUCLEOTIDE SEQUENCE [LARGE SCALE GENOMIC DNA]</scope>
    <source>
        <strain evidence="1 2">CECT 8234</strain>
    </source>
</reference>
<evidence type="ECO:0000313" key="1">
    <source>
        <dbReference type="EMBL" id="MBB3154747.1"/>
    </source>
</evidence>
<organism evidence="1 2">
    <name type="scientific">Paenibacillus endophyticus</name>
    <dbReference type="NCBI Taxonomy" id="1294268"/>
    <lineage>
        <taxon>Bacteria</taxon>
        <taxon>Bacillati</taxon>
        <taxon>Bacillota</taxon>
        <taxon>Bacilli</taxon>
        <taxon>Bacillales</taxon>
        <taxon>Paenibacillaceae</taxon>
        <taxon>Paenibacillus</taxon>
    </lineage>
</organism>
<evidence type="ECO:0008006" key="3">
    <source>
        <dbReference type="Google" id="ProtNLM"/>
    </source>
</evidence>
<name>A0A7W5CBY3_9BACL</name>